<gene>
    <name evidence="5" type="ORF">L5014_08210</name>
</gene>
<dbReference type="RefSeq" id="WP_238463196.1">
    <property type="nucleotide sequence ID" value="NZ_JAKLJA010000004.1"/>
</dbReference>
<proteinExistence type="predicted"/>
<dbReference type="PANTHER" id="PTHR30363:SF4">
    <property type="entry name" value="GLYCEROL-3-PHOSPHATE REGULON REPRESSOR"/>
    <property type="match status" value="1"/>
</dbReference>
<dbReference type="Gene3D" id="1.10.10.10">
    <property type="entry name" value="Winged helix-like DNA-binding domain superfamily/Winged helix DNA-binding domain"/>
    <property type="match status" value="1"/>
</dbReference>
<evidence type="ECO:0000256" key="1">
    <source>
        <dbReference type="ARBA" id="ARBA00022491"/>
    </source>
</evidence>
<dbReference type="Proteomes" id="UP001139308">
    <property type="component" value="Unassembled WGS sequence"/>
</dbReference>
<dbReference type="Pfam" id="PF00455">
    <property type="entry name" value="DeoRC"/>
    <property type="match status" value="1"/>
</dbReference>
<comment type="caution">
    <text evidence="5">The sequence shown here is derived from an EMBL/GenBank/DDBJ whole genome shotgun (WGS) entry which is preliminary data.</text>
</comment>
<keyword evidence="3" id="KW-0804">Transcription</keyword>
<keyword evidence="1" id="KW-0678">Repressor</keyword>
<sequence>MHVYILVHARYHAPMNDDIPLARRDEIANRLVQGQPVVAASLAAEFNISEDAIRRDLRALAAAGRCRRVYGGALPITPATAPMASRIDTAIEQKSALARAALPLIQQGELLFLDSGSTNLALVDVLPEEADLTVATNSVDIAAAVLHRSDIHLIMIGGSVDPAVGGCVDASAVQSVTQMNIDRCFIGSCAISPNSGISAFNLADATFKRAVLASSEHSVVLALTEKFDARASYKVATVSEIESVVVESDLPRAKRAALSKAGTSVVAAQEPASS</sequence>
<protein>
    <submittedName>
        <fullName evidence="5">DeoR/GlpR family DNA-binding transcription regulator</fullName>
    </submittedName>
</protein>
<dbReference type="AlphaFoldDB" id="A0A9X1RP44"/>
<dbReference type="InterPro" id="IPR036388">
    <property type="entry name" value="WH-like_DNA-bd_sf"/>
</dbReference>
<keyword evidence="2" id="KW-0805">Transcription regulation</keyword>
<dbReference type="InterPro" id="IPR037171">
    <property type="entry name" value="NagB/RpiA_transferase-like"/>
</dbReference>
<evidence type="ECO:0000256" key="2">
    <source>
        <dbReference type="ARBA" id="ARBA00023015"/>
    </source>
</evidence>
<dbReference type="InterPro" id="IPR014036">
    <property type="entry name" value="DeoR-like_C"/>
</dbReference>
<reference evidence="5" key="1">
    <citation type="submission" date="2022-01" db="EMBL/GenBank/DDBJ databases">
        <title>Genome sequence and assembly of Parabukholderia sp. RG36.</title>
        <authorList>
            <person name="Chhetri G."/>
        </authorList>
    </citation>
    <scope>NUCLEOTIDE SEQUENCE</scope>
    <source>
        <strain evidence="5">RG36</strain>
    </source>
</reference>
<accession>A0A9X1RP44</accession>
<evidence type="ECO:0000259" key="4">
    <source>
        <dbReference type="PROSITE" id="PS51000"/>
    </source>
</evidence>
<dbReference type="PANTHER" id="PTHR30363">
    <property type="entry name" value="HTH-TYPE TRANSCRIPTIONAL REGULATOR SRLR-RELATED"/>
    <property type="match status" value="1"/>
</dbReference>
<dbReference type="InterPro" id="IPR050313">
    <property type="entry name" value="Carb_Metab_HTH_regulators"/>
</dbReference>
<dbReference type="SMART" id="SM01134">
    <property type="entry name" value="DeoRC"/>
    <property type="match status" value="1"/>
</dbReference>
<evidence type="ECO:0000256" key="3">
    <source>
        <dbReference type="ARBA" id="ARBA00023163"/>
    </source>
</evidence>
<dbReference type="GO" id="GO:0003677">
    <property type="term" value="F:DNA binding"/>
    <property type="evidence" value="ECO:0007669"/>
    <property type="project" value="UniProtKB-KW"/>
</dbReference>
<keyword evidence="5" id="KW-0238">DNA-binding</keyword>
<dbReference type="Gene3D" id="3.40.50.1360">
    <property type="match status" value="1"/>
</dbReference>
<feature type="domain" description="HTH deoR-type" evidence="4">
    <location>
        <begin position="20"/>
        <end position="75"/>
    </location>
</feature>
<dbReference type="SMART" id="SM00420">
    <property type="entry name" value="HTH_DEOR"/>
    <property type="match status" value="1"/>
</dbReference>
<dbReference type="PROSITE" id="PS51000">
    <property type="entry name" value="HTH_DEOR_2"/>
    <property type="match status" value="1"/>
</dbReference>
<dbReference type="SUPFAM" id="SSF100950">
    <property type="entry name" value="NagB/RpiA/CoA transferase-like"/>
    <property type="match status" value="1"/>
</dbReference>
<evidence type="ECO:0000313" key="5">
    <source>
        <dbReference type="EMBL" id="MCG5073347.1"/>
    </source>
</evidence>
<keyword evidence="6" id="KW-1185">Reference proteome</keyword>
<dbReference type="GO" id="GO:0003700">
    <property type="term" value="F:DNA-binding transcription factor activity"/>
    <property type="evidence" value="ECO:0007669"/>
    <property type="project" value="InterPro"/>
</dbReference>
<dbReference type="EMBL" id="JAKLJA010000004">
    <property type="protein sequence ID" value="MCG5073347.1"/>
    <property type="molecule type" value="Genomic_DNA"/>
</dbReference>
<dbReference type="SUPFAM" id="SSF46785">
    <property type="entry name" value="Winged helix' DNA-binding domain"/>
    <property type="match status" value="1"/>
</dbReference>
<dbReference type="InterPro" id="IPR036390">
    <property type="entry name" value="WH_DNA-bd_sf"/>
</dbReference>
<evidence type="ECO:0000313" key="6">
    <source>
        <dbReference type="Proteomes" id="UP001139308"/>
    </source>
</evidence>
<dbReference type="PRINTS" id="PR00037">
    <property type="entry name" value="HTHLACR"/>
</dbReference>
<name>A0A9X1RP44_9BURK</name>
<dbReference type="InterPro" id="IPR001034">
    <property type="entry name" value="DeoR_HTH"/>
</dbReference>
<organism evidence="5 6">
    <name type="scientific">Paraburkholderia tagetis</name>
    <dbReference type="NCBI Taxonomy" id="2913261"/>
    <lineage>
        <taxon>Bacteria</taxon>
        <taxon>Pseudomonadati</taxon>
        <taxon>Pseudomonadota</taxon>
        <taxon>Betaproteobacteria</taxon>
        <taxon>Burkholderiales</taxon>
        <taxon>Burkholderiaceae</taxon>
        <taxon>Paraburkholderia</taxon>
    </lineage>
</organism>
<dbReference type="Pfam" id="PF08220">
    <property type="entry name" value="HTH_DeoR"/>
    <property type="match status" value="1"/>
</dbReference>